<accession>A0A2H0LVN2</accession>
<keyword evidence="1" id="KW-0732">Signal</keyword>
<dbReference type="GO" id="GO:0000209">
    <property type="term" value="P:protein polyubiquitination"/>
    <property type="evidence" value="ECO:0007669"/>
    <property type="project" value="TreeGrafter"/>
</dbReference>
<comment type="caution">
    <text evidence="2">The sequence shown here is derived from an EMBL/GenBank/DDBJ whole genome shotgun (WGS) entry which is preliminary data.</text>
</comment>
<dbReference type="PANTHER" id="PTHR24104">
    <property type="entry name" value="E3 UBIQUITIN-PROTEIN LIGASE NHLRC1-RELATED"/>
    <property type="match status" value="1"/>
</dbReference>
<dbReference type="EMBL" id="PCWA01000107">
    <property type="protein sequence ID" value="PIQ88452.1"/>
    <property type="molecule type" value="Genomic_DNA"/>
</dbReference>
<dbReference type="Pfam" id="PF24684">
    <property type="entry name" value="Vgb_lyase"/>
    <property type="match status" value="1"/>
</dbReference>
<reference evidence="2 3" key="1">
    <citation type="submission" date="2017-09" db="EMBL/GenBank/DDBJ databases">
        <title>Depth-based differentiation of microbial function through sediment-hosted aquifers and enrichment of novel symbionts in the deep terrestrial subsurface.</title>
        <authorList>
            <person name="Probst A.J."/>
            <person name="Ladd B."/>
            <person name="Jarett J.K."/>
            <person name="Geller-Mcgrath D.E."/>
            <person name="Sieber C.M."/>
            <person name="Emerson J.B."/>
            <person name="Anantharaman K."/>
            <person name="Thomas B.C."/>
            <person name="Malmstrom R."/>
            <person name="Stieglmeier M."/>
            <person name="Klingl A."/>
            <person name="Woyke T."/>
            <person name="Ryan C.M."/>
            <person name="Banfield J.F."/>
        </authorList>
    </citation>
    <scope>NUCLEOTIDE SEQUENCE [LARGE SCALE GENOMIC DNA]</scope>
    <source>
        <strain evidence="2">CG11_big_fil_rev_8_21_14_0_20_42_13</strain>
    </source>
</reference>
<gene>
    <name evidence="2" type="ORF">COV72_08310</name>
</gene>
<dbReference type="GO" id="GO:0061630">
    <property type="term" value="F:ubiquitin protein ligase activity"/>
    <property type="evidence" value="ECO:0007669"/>
    <property type="project" value="TreeGrafter"/>
</dbReference>
<dbReference type="InterPro" id="IPR011042">
    <property type="entry name" value="6-blade_b-propeller_TolB-like"/>
</dbReference>
<dbReference type="SUPFAM" id="SSF63829">
    <property type="entry name" value="Calcium-dependent phosphotriesterase"/>
    <property type="match status" value="1"/>
</dbReference>
<evidence type="ECO:0008006" key="4">
    <source>
        <dbReference type="Google" id="ProtNLM"/>
    </source>
</evidence>
<dbReference type="InterPro" id="IPR050952">
    <property type="entry name" value="TRIM-NHL_E3_ligases"/>
</dbReference>
<feature type="signal peptide" evidence="1">
    <location>
        <begin position="1"/>
        <end position="25"/>
    </location>
</feature>
<evidence type="ECO:0000313" key="2">
    <source>
        <dbReference type="EMBL" id="PIQ88452.1"/>
    </source>
</evidence>
<sequence>MANNKTSKKIFAALFFICLCGYAQASEGYLWVVDQHREANEIRKFTPDGKKELLRVGGFNVPTFLDIDKTDESIWLTDTANHRVAHFSKDGEKMDVLEGIGHPYHLVICDEHRMLWIADSLNGEIIKYSLREKKELFRVAGFTNPHDIAISPYDRSIWIADEKGGTVARISHEGKILSRIKRGYLQPKHLCINPNDGSCVVTCGRKHSVVKIAANGTKVLWKIPGFGVTYMAAVNPLDDSYWVSDLERGEITKISSEGKILKKVSGFDRCRGLSPVDLEDKTFWLGNWGAGEIIKLNTEGEILQRIGGFKWPRLVVVNKIKNEVIWVTDRPEAKLIRVTSEGEKKIIKLDNFKRPVDVRIDQRDGSVWVNDMAESFNHQIAKLSSEGEELFRLSGFIVLGDAGVDPDDGSYYAVDRMIGELVKISSSGEELFRIKDLSPIKDLEGMGCLKKTDGCHSDYKGMDINYESAHDVEVSPVDSSVWLTAARRLLKFDKQGQLLAENRGIGVGGHVAIAPDGSCWLNNIRDGRVLKVSPDGAKILGVVSGLEVPFELSVSPIDSTCWVTTREGLVQISADGRKVIRRVGGFLNLQDISVISPYDGSFWAADFYGTEIIKFSKNGRILKRVKGFKLPRFLEVYWGNAKGS</sequence>
<protein>
    <recommendedName>
        <fullName evidence="4">SMP-30/Gluconolactonase/LRE-like region domain-containing protein</fullName>
    </recommendedName>
</protein>
<dbReference type="SUPFAM" id="SSF75011">
    <property type="entry name" value="3-carboxy-cis,cis-mucoante lactonizing enzyme"/>
    <property type="match status" value="1"/>
</dbReference>
<dbReference type="PANTHER" id="PTHR24104:SF25">
    <property type="entry name" value="PROTEIN LIN-41"/>
    <property type="match status" value="1"/>
</dbReference>
<evidence type="ECO:0000256" key="1">
    <source>
        <dbReference type="SAM" id="SignalP"/>
    </source>
</evidence>
<dbReference type="GO" id="GO:0043161">
    <property type="term" value="P:proteasome-mediated ubiquitin-dependent protein catabolic process"/>
    <property type="evidence" value="ECO:0007669"/>
    <property type="project" value="TreeGrafter"/>
</dbReference>
<proteinExistence type="predicted"/>
<evidence type="ECO:0000313" key="3">
    <source>
        <dbReference type="Proteomes" id="UP000229641"/>
    </source>
</evidence>
<organism evidence="2 3">
    <name type="scientific">Candidatus Ghiorseimicrobium undicola</name>
    <dbReference type="NCBI Taxonomy" id="1974746"/>
    <lineage>
        <taxon>Bacteria</taxon>
        <taxon>Pseudomonadati</taxon>
        <taxon>Candidatus Omnitrophota</taxon>
        <taxon>Candidatus Ghiorseimicrobium</taxon>
    </lineage>
</organism>
<dbReference type="AlphaFoldDB" id="A0A2H0LVN2"/>
<name>A0A2H0LVN2_9BACT</name>
<dbReference type="Gene3D" id="2.120.10.30">
    <property type="entry name" value="TolB, C-terminal domain"/>
    <property type="match status" value="3"/>
</dbReference>
<dbReference type="GO" id="GO:0008270">
    <property type="term" value="F:zinc ion binding"/>
    <property type="evidence" value="ECO:0007669"/>
    <property type="project" value="UniProtKB-KW"/>
</dbReference>
<feature type="chain" id="PRO_5013701852" description="SMP-30/Gluconolactonase/LRE-like region domain-containing protein" evidence="1">
    <location>
        <begin position="26"/>
        <end position="644"/>
    </location>
</feature>
<dbReference type="Proteomes" id="UP000229641">
    <property type="component" value="Unassembled WGS sequence"/>
</dbReference>